<organism evidence="3 4">
    <name type="scientific">Empedobacter tilapiae</name>
    <dbReference type="NCBI Taxonomy" id="2491114"/>
    <lineage>
        <taxon>Bacteria</taxon>
        <taxon>Pseudomonadati</taxon>
        <taxon>Bacteroidota</taxon>
        <taxon>Flavobacteriia</taxon>
        <taxon>Flavobacteriales</taxon>
        <taxon>Weeksellaceae</taxon>
        <taxon>Empedobacter</taxon>
    </lineage>
</organism>
<evidence type="ECO:0000313" key="4">
    <source>
        <dbReference type="Proteomes" id="UP000297998"/>
    </source>
</evidence>
<dbReference type="EMBL" id="SRPE01000009">
    <property type="protein sequence ID" value="TGN24487.1"/>
    <property type="molecule type" value="Genomic_DNA"/>
</dbReference>
<proteinExistence type="predicted"/>
<evidence type="ECO:0000256" key="1">
    <source>
        <dbReference type="SAM" id="SignalP"/>
    </source>
</evidence>
<accession>A0A4Z1BA90</accession>
<evidence type="ECO:0000259" key="2">
    <source>
        <dbReference type="Pfam" id="PF01345"/>
    </source>
</evidence>
<evidence type="ECO:0000313" key="3">
    <source>
        <dbReference type="EMBL" id="TGN24487.1"/>
    </source>
</evidence>
<comment type="caution">
    <text evidence="3">The sequence shown here is derived from an EMBL/GenBank/DDBJ whole genome shotgun (WGS) entry which is preliminary data.</text>
</comment>
<dbReference type="RefSeq" id="WP_135836158.1">
    <property type="nucleotide sequence ID" value="NZ_SRPE01000009.1"/>
</dbReference>
<keyword evidence="1" id="KW-0732">Signal</keyword>
<dbReference type="InterPro" id="IPR001434">
    <property type="entry name" value="OmcB-like_DUF11"/>
</dbReference>
<protein>
    <submittedName>
        <fullName evidence="3">DUF11 domain-containing protein</fullName>
    </submittedName>
</protein>
<dbReference type="NCBIfam" id="TIGR01451">
    <property type="entry name" value="B_ant_repeat"/>
    <property type="match status" value="1"/>
</dbReference>
<sequence>MRFFLYLTLIVALFLNSFSFAQVTPVNIVKEKPTLDQILNHIQAKGVKLSNPRLLSGNIDKQVLTFENGYNANFEIDKGLVISTGNAKEDVLSRNLSPSKSSPNTGWYNDSDLTNIDNQAIYNTFVLEFDVVLDPGLTALRVAFQFGSEEYPDYVGGQYNDVFGFFVKGPGISGTKNMARLPSNNKPITINNINYGKYGGNSGAWSSPLKPTDLSQNDLYINNGHTTKIYSNSYPNMLMANINDADLKNYKRDIYIEWNGLTKLITYDLKNLIPGEKYTFKMAIADVSDTTMESGVIIEKLQGVDGSDLAVEKNLVEDKAYIPGDLIEFKIKSKNLGPYINTDAVVEDILPSGYEYISHTITPNFGNYINGKWTIGTLKVAVDEPELIVKAKVLPSGEYKNTAIIKSSKFDPDLSNNTATVLPEIKGAKKNRMISNPMIFIK</sequence>
<gene>
    <name evidence="3" type="ORF">E4J94_12605</name>
</gene>
<feature type="signal peptide" evidence="1">
    <location>
        <begin position="1"/>
        <end position="21"/>
    </location>
</feature>
<name>A0A4Z1BA90_9FLAO</name>
<dbReference type="InterPro" id="IPR047589">
    <property type="entry name" value="DUF11_rpt"/>
</dbReference>
<feature type="domain" description="DUF11" evidence="2">
    <location>
        <begin position="308"/>
        <end position="421"/>
    </location>
</feature>
<dbReference type="NCBIfam" id="NF038133">
    <property type="entry name" value="choice_anch_L"/>
    <property type="match status" value="1"/>
</dbReference>
<dbReference type="InterPro" id="IPR049804">
    <property type="entry name" value="Choice_anch_L"/>
</dbReference>
<dbReference type="AlphaFoldDB" id="A0A4Z1BA90"/>
<keyword evidence="4" id="KW-1185">Reference proteome</keyword>
<reference evidence="3 4" key="1">
    <citation type="submission" date="2019-03" db="EMBL/GenBank/DDBJ databases">
        <title>Empedobacter tilapiae sp. nov., isolated from an intestine of Nile tilapia Oreochromis niloticus.</title>
        <authorList>
            <person name="Kim Y.-O."/>
            <person name="Yoon J.-H."/>
        </authorList>
    </citation>
    <scope>NUCLEOTIDE SEQUENCE [LARGE SCALE GENOMIC DNA]</scope>
    <source>
        <strain evidence="3 4">MRS2</strain>
    </source>
</reference>
<dbReference type="Proteomes" id="UP000297998">
    <property type="component" value="Unassembled WGS sequence"/>
</dbReference>
<dbReference type="OrthoDB" id="9805017at2"/>
<feature type="chain" id="PRO_5021400785" evidence="1">
    <location>
        <begin position="22"/>
        <end position="442"/>
    </location>
</feature>
<dbReference type="Pfam" id="PF01345">
    <property type="entry name" value="DUF11"/>
    <property type="match status" value="1"/>
</dbReference>